<dbReference type="CDD" id="cd23837">
    <property type="entry name" value="UBCc_UBE2O"/>
    <property type="match status" value="1"/>
</dbReference>
<dbReference type="SUPFAM" id="SSF54495">
    <property type="entry name" value="UBC-like"/>
    <property type="match status" value="1"/>
</dbReference>
<dbReference type="FunFam" id="3.10.110.10:FF:000028">
    <property type="entry name" value="Probable ubiquitin-conjugating enzyme E2 23"/>
    <property type="match status" value="1"/>
</dbReference>
<dbReference type="GO" id="GO:0005524">
    <property type="term" value="F:ATP binding"/>
    <property type="evidence" value="ECO:0007669"/>
    <property type="project" value="UniProtKB-KW"/>
</dbReference>
<dbReference type="Proteomes" id="UP001179952">
    <property type="component" value="Unassembled WGS sequence"/>
</dbReference>
<evidence type="ECO:0000313" key="8">
    <source>
        <dbReference type="Proteomes" id="UP001179952"/>
    </source>
</evidence>
<dbReference type="InterPro" id="IPR016135">
    <property type="entry name" value="UBQ-conjugating_enzyme/RWD"/>
</dbReference>
<comment type="caution">
    <text evidence="7">The sequence shown here is derived from an EMBL/GenBank/DDBJ whole genome shotgun (WGS) entry which is preliminary data.</text>
</comment>
<keyword evidence="2" id="KW-0808">Transferase</keyword>
<dbReference type="AlphaFoldDB" id="A0AAV9BKH3"/>
<evidence type="ECO:0000259" key="6">
    <source>
        <dbReference type="PROSITE" id="PS50127"/>
    </source>
</evidence>
<dbReference type="SMART" id="SM00212">
    <property type="entry name" value="UBCc"/>
    <property type="match status" value="1"/>
</dbReference>
<dbReference type="InterPro" id="IPR000608">
    <property type="entry name" value="UBC"/>
</dbReference>
<keyword evidence="5" id="KW-0067">ATP-binding</keyword>
<dbReference type="EC" id="2.3.2.23" evidence="1"/>
<name>A0AAV9BKH3_ACOGR</name>
<sequence>MPHVPLQKKKKKNTTLCEIKIIRYICIYLFAQQKKKNLELMPVIDYVELNKTMAGMKLKDPMVSEDEINKKLKEFKKFDAVQDCSDHHYKERKHGILDTLFRKFKKIDVGRSSEAKVVTTISTDWSKKIHKEWQILQKNLPDSIYVRVYEDRMELMRAAIVGQPGTPYHDGLFFFDIHFPQEYPKQPPNVHYHSRGLRLNPNLYSSGMVCLSLLNTWTGSGTEKWQPETSTMLQVLVSLQALVLNAKPYFNEPGYSRWANTRDGELKSLAYNDDKFILSLKTMQYTLRSPPKHFEDLVAMHFRGRRHAILSACQAYINGSLVGHPDKQSARDVSGLFKRELSRQQKLLVECIDKFLK</sequence>
<gene>
    <name evidence="7" type="ORF">QJS04_geneDACA010940</name>
</gene>
<evidence type="ECO:0000256" key="4">
    <source>
        <dbReference type="ARBA" id="ARBA00022786"/>
    </source>
</evidence>
<organism evidence="7 8">
    <name type="scientific">Acorus gramineus</name>
    <name type="common">Dwarf sweet flag</name>
    <dbReference type="NCBI Taxonomy" id="55184"/>
    <lineage>
        <taxon>Eukaryota</taxon>
        <taxon>Viridiplantae</taxon>
        <taxon>Streptophyta</taxon>
        <taxon>Embryophyta</taxon>
        <taxon>Tracheophyta</taxon>
        <taxon>Spermatophyta</taxon>
        <taxon>Magnoliopsida</taxon>
        <taxon>Liliopsida</taxon>
        <taxon>Acoraceae</taxon>
        <taxon>Acorus</taxon>
    </lineage>
</organism>
<keyword evidence="8" id="KW-1185">Reference proteome</keyword>
<protein>
    <recommendedName>
        <fullName evidence="1">E2 ubiquitin-conjugating enzyme</fullName>
        <ecNumber evidence="1">2.3.2.23</ecNumber>
    </recommendedName>
</protein>
<evidence type="ECO:0000256" key="2">
    <source>
        <dbReference type="ARBA" id="ARBA00022679"/>
    </source>
</evidence>
<keyword evidence="4" id="KW-0833">Ubl conjugation pathway</keyword>
<evidence type="ECO:0000313" key="7">
    <source>
        <dbReference type="EMBL" id="KAK1276413.1"/>
    </source>
</evidence>
<proteinExistence type="predicted"/>
<dbReference type="PANTHER" id="PTHR46116:SF41">
    <property type="entry name" value="UBIQUITIN-CONJUGATING ENZYME E2 25-RELATED"/>
    <property type="match status" value="1"/>
</dbReference>
<dbReference type="EMBL" id="JAUJYN010000003">
    <property type="protein sequence ID" value="KAK1276413.1"/>
    <property type="molecule type" value="Genomic_DNA"/>
</dbReference>
<evidence type="ECO:0000256" key="5">
    <source>
        <dbReference type="ARBA" id="ARBA00022840"/>
    </source>
</evidence>
<dbReference type="Pfam" id="PF00179">
    <property type="entry name" value="UQ_con"/>
    <property type="match status" value="1"/>
</dbReference>
<accession>A0AAV9BKH3</accession>
<dbReference type="Gene3D" id="3.10.110.10">
    <property type="entry name" value="Ubiquitin Conjugating Enzyme"/>
    <property type="match status" value="1"/>
</dbReference>
<reference evidence="7" key="1">
    <citation type="journal article" date="2023" name="Nat. Commun.">
        <title>Diploid and tetraploid genomes of Acorus and the evolution of monocots.</title>
        <authorList>
            <person name="Ma L."/>
            <person name="Liu K.W."/>
            <person name="Li Z."/>
            <person name="Hsiao Y.Y."/>
            <person name="Qi Y."/>
            <person name="Fu T."/>
            <person name="Tang G.D."/>
            <person name="Zhang D."/>
            <person name="Sun W.H."/>
            <person name="Liu D.K."/>
            <person name="Li Y."/>
            <person name="Chen G.Z."/>
            <person name="Liu X.D."/>
            <person name="Liao X.Y."/>
            <person name="Jiang Y.T."/>
            <person name="Yu X."/>
            <person name="Hao Y."/>
            <person name="Huang J."/>
            <person name="Zhao X.W."/>
            <person name="Ke S."/>
            <person name="Chen Y.Y."/>
            <person name="Wu W.L."/>
            <person name="Hsu J.L."/>
            <person name="Lin Y.F."/>
            <person name="Huang M.D."/>
            <person name="Li C.Y."/>
            <person name="Huang L."/>
            <person name="Wang Z.W."/>
            <person name="Zhao X."/>
            <person name="Zhong W.Y."/>
            <person name="Peng D.H."/>
            <person name="Ahmad S."/>
            <person name="Lan S."/>
            <person name="Zhang J.S."/>
            <person name="Tsai W.C."/>
            <person name="Van de Peer Y."/>
            <person name="Liu Z.J."/>
        </authorList>
    </citation>
    <scope>NUCLEOTIDE SEQUENCE</scope>
    <source>
        <strain evidence="7">SCP</strain>
    </source>
</reference>
<evidence type="ECO:0000256" key="3">
    <source>
        <dbReference type="ARBA" id="ARBA00022741"/>
    </source>
</evidence>
<reference evidence="7" key="2">
    <citation type="submission" date="2023-06" db="EMBL/GenBank/DDBJ databases">
        <authorList>
            <person name="Ma L."/>
            <person name="Liu K.-W."/>
            <person name="Li Z."/>
            <person name="Hsiao Y.-Y."/>
            <person name="Qi Y."/>
            <person name="Fu T."/>
            <person name="Tang G."/>
            <person name="Zhang D."/>
            <person name="Sun W.-H."/>
            <person name="Liu D.-K."/>
            <person name="Li Y."/>
            <person name="Chen G.-Z."/>
            <person name="Liu X.-D."/>
            <person name="Liao X.-Y."/>
            <person name="Jiang Y.-T."/>
            <person name="Yu X."/>
            <person name="Hao Y."/>
            <person name="Huang J."/>
            <person name="Zhao X.-W."/>
            <person name="Ke S."/>
            <person name="Chen Y.-Y."/>
            <person name="Wu W.-L."/>
            <person name="Hsu J.-L."/>
            <person name="Lin Y.-F."/>
            <person name="Huang M.-D."/>
            <person name="Li C.-Y."/>
            <person name="Huang L."/>
            <person name="Wang Z.-W."/>
            <person name="Zhao X."/>
            <person name="Zhong W.-Y."/>
            <person name="Peng D.-H."/>
            <person name="Ahmad S."/>
            <person name="Lan S."/>
            <person name="Zhang J.-S."/>
            <person name="Tsai W.-C."/>
            <person name="Van De Peer Y."/>
            <person name="Liu Z.-J."/>
        </authorList>
    </citation>
    <scope>NUCLEOTIDE SEQUENCE</scope>
    <source>
        <strain evidence="7">SCP</strain>
        <tissue evidence="7">Leaves</tissue>
    </source>
</reference>
<dbReference type="PANTHER" id="PTHR46116">
    <property type="entry name" value="(E3-INDEPENDENT) E2 UBIQUITIN-CONJUGATING ENZYME"/>
    <property type="match status" value="1"/>
</dbReference>
<dbReference type="GO" id="GO:0061631">
    <property type="term" value="F:ubiquitin conjugating enzyme activity"/>
    <property type="evidence" value="ECO:0007669"/>
    <property type="project" value="UniProtKB-EC"/>
</dbReference>
<feature type="domain" description="UBC core" evidence="6">
    <location>
        <begin position="124"/>
        <end position="284"/>
    </location>
</feature>
<keyword evidence="3" id="KW-0547">Nucleotide-binding</keyword>
<evidence type="ECO:0000256" key="1">
    <source>
        <dbReference type="ARBA" id="ARBA00012486"/>
    </source>
</evidence>
<dbReference type="PROSITE" id="PS50127">
    <property type="entry name" value="UBC_2"/>
    <property type="match status" value="1"/>
</dbReference>